<dbReference type="InterPro" id="IPR003682">
    <property type="entry name" value="rRNA_ssu_MeTfrase_G"/>
</dbReference>
<dbReference type="InterPro" id="IPR029063">
    <property type="entry name" value="SAM-dependent_MTases_sf"/>
</dbReference>
<dbReference type="EMBL" id="JACYFU010000003">
    <property type="protein sequence ID" value="MBD8066489.1"/>
    <property type="molecule type" value="Genomic_DNA"/>
</dbReference>
<comment type="subcellular location">
    <subcellularLocation>
        <location evidence="6">Cytoplasm</location>
    </subcellularLocation>
</comment>
<name>A0A927FXJ6_9HYPH</name>
<sequence>MESFATLLTKWQRVQNLVSRETLNEFWDRHVADSLQVLKLTDASDLLFLDFGSGGGLPALPMAIASKGSPRRFVLIEPNARKVSFLRTVSRELDLQVTVIGKRGEETDSRETGVPDVITSRALTKLDQLFSWIVPYFGPGTAAILHKGGEHVEEMRQAGAHWESDVVVTQSDTDPRGVLLKVNSLRRKPA</sequence>
<comment type="similarity">
    <text evidence="6">Belongs to the methyltransferase superfamily. RNA methyltransferase RsmG family.</text>
</comment>
<evidence type="ECO:0000313" key="7">
    <source>
        <dbReference type="EMBL" id="MBD8066489.1"/>
    </source>
</evidence>
<organism evidence="7 8">
    <name type="scientific">Devosia oryzisoli</name>
    <dbReference type="NCBI Taxonomy" id="2774138"/>
    <lineage>
        <taxon>Bacteria</taxon>
        <taxon>Pseudomonadati</taxon>
        <taxon>Pseudomonadota</taxon>
        <taxon>Alphaproteobacteria</taxon>
        <taxon>Hyphomicrobiales</taxon>
        <taxon>Devosiaceae</taxon>
        <taxon>Devosia</taxon>
    </lineage>
</organism>
<dbReference type="Proteomes" id="UP000654108">
    <property type="component" value="Unassembled WGS sequence"/>
</dbReference>
<dbReference type="Pfam" id="PF02527">
    <property type="entry name" value="GidB"/>
    <property type="match status" value="1"/>
</dbReference>
<comment type="function">
    <text evidence="6">Specifically methylates the N7 position of guanine in position 527 of 16S rRNA.</text>
</comment>
<protein>
    <recommendedName>
        <fullName evidence="6">Ribosomal RNA small subunit methyltransferase G</fullName>
        <ecNumber evidence="6">2.1.1.170</ecNumber>
    </recommendedName>
    <alternativeName>
        <fullName evidence="6">16S rRNA 7-methylguanosine methyltransferase</fullName>
        <shortName evidence="6">16S rRNA m7G methyltransferase</shortName>
    </alternativeName>
</protein>
<dbReference type="AlphaFoldDB" id="A0A927FXJ6"/>
<comment type="caution">
    <text evidence="6">Lacks conserved residue(s) required for the propagation of feature annotation.</text>
</comment>
<accession>A0A927FXJ6</accession>
<keyword evidence="1 6" id="KW-0963">Cytoplasm</keyword>
<dbReference type="Gene3D" id="3.40.50.150">
    <property type="entry name" value="Vaccinia Virus protein VP39"/>
    <property type="match status" value="1"/>
</dbReference>
<keyword evidence="2 6" id="KW-0698">rRNA processing</keyword>
<evidence type="ECO:0000256" key="5">
    <source>
        <dbReference type="ARBA" id="ARBA00022691"/>
    </source>
</evidence>
<comment type="caution">
    <text evidence="7">The sequence shown here is derived from an EMBL/GenBank/DDBJ whole genome shotgun (WGS) entry which is preliminary data.</text>
</comment>
<dbReference type="GO" id="GO:0005829">
    <property type="term" value="C:cytosol"/>
    <property type="evidence" value="ECO:0007669"/>
    <property type="project" value="TreeGrafter"/>
</dbReference>
<evidence type="ECO:0000256" key="4">
    <source>
        <dbReference type="ARBA" id="ARBA00022679"/>
    </source>
</evidence>
<keyword evidence="4 6" id="KW-0808">Transferase</keyword>
<comment type="catalytic activity">
    <reaction evidence="6">
        <text>guanosine(527) in 16S rRNA + S-adenosyl-L-methionine = N(7)-methylguanosine(527) in 16S rRNA + S-adenosyl-L-homocysteine</text>
        <dbReference type="Rhea" id="RHEA:42732"/>
        <dbReference type="Rhea" id="RHEA-COMP:10209"/>
        <dbReference type="Rhea" id="RHEA-COMP:10210"/>
        <dbReference type="ChEBI" id="CHEBI:57856"/>
        <dbReference type="ChEBI" id="CHEBI:59789"/>
        <dbReference type="ChEBI" id="CHEBI:74269"/>
        <dbReference type="ChEBI" id="CHEBI:74480"/>
        <dbReference type="EC" id="2.1.1.170"/>
    </reaction>
</comment>
<dbReference type="PANTHER" id="PTHR31760">
    <property type="entry name" value="S-ADENOSYL-L-METHIONINE-DEPENDENT METHYLTRANSFERASES SUPERFAMILY PROTEIN"/>
    <property type="match status" value="1"/>
</dbReference>
<feature type="binding site" evidence="6">
    <location>
        <position position="121"/>
    </location>
    <ligand>
        <name>S-adenosyl-L-methionine</name>
        <dbReference type="ChEBI" id="CHEBI:59789"/>
    </ligand>
</feature>
<evidence type="ECO:0000256" key="3">
    <source>
        <dbReference type="ARBA" id="ARBA00022603"/>
    </source>
</evidence>
<evidence type="ECO:0000256" key="2">
    <source>
        <dbReference type="ARBA" id="ARBA00022552"/>
    </source>
</evidence>
<dbReference type="PIRSF" id="PIRSF003078">
    <property type="entry name" value="GidB"/>
    <property type="match status" value="1"/>
</dbReference>
<dbReference type="GO" id="GO:0070043">
    <property type="term" value="F:rRNA (guanine-N7-)-methyltransferase activity"/>
    <property type="evidence" value="ECO:0007669"/>
    <property type="project" value="UniProtKB-UniRule"/>
</dbReference>
<proteinExistence type="inferred from homology"/>
<keyword evidence="8" id="KW-1185">Reference proteome</keyword>
<feature type="binding site" evidence="6">
    <location>
        <position position="57"/>
    </location>
    <ligand>
        <name>S-adenosyl-L-methionine</name>
        <dbReference type="ChEBI" id="CHEBI:59789"/>
    </ligand>
</feature>
<dbReference type="RefSeq" id="WP_191776487.1">
    <property type="nucleotide sequence ID" value="NZ_JACYFU010000003.1"/>
</dbReference>
<dbReference type="HAMAP" id="MF_00074">
    <property type="entry name" value="16SrRNA_methyltr_G"/>
    <property type="match status" value="1"/>
</dbReference>
<feature type="binding site" evidence="6">
    <location>
        <begin position="104"/>
        <end position="105"/>
    </location>
    <ligand>
        <name>S-adenosyl-L-methionine</name>
        <dbReference type="ChEBI" id="CHEBI:59789"/>
    </ligand>
</feature>
<evidence type="ECO:0000256" key="6">
    <source>
        <dbReference type="HAMAP-Rule" id="MF_00074"/>
    </source>
</evidence>
<dbReference type="EC" id="2.1.1.170" evidence="6"/>
<evidence type="ECO:0000256" key="1">
    <source>
        <dbReference type="ARBA" id="ARBA00022490"/>
    </source>
</evidence>
<keyword evidence="3 6" id="KW-0489">Methyltransferase</keyword>
<dbReference type="NCBIfam" id="TIGR00138">
    <property type="entry name" value="rsmG_gidB"/>
    <property type="match status" value="1"/>
</dbReference>
<dbReference type="PANTHER" id="PTHR31760:SF0">
    <property type="entry name" value="S-ADENOSYL-L-METHIONINE-DEPENDENT METHYLTRANSFERASES SUPERFAMILY PROTEIN"/>
    <property type="match status" value="1"/>
</dbReference>
<dbReference type="SUPFAM" id="SSF53335">
    <property type="entry name" value="S-adenosyl-L-methionine-dependent methyltransferases"/>
    <property type="match status" value="1"/>
</dbReference>
<feature type="binding site" evidence="6">
    <location>
        <position position="52"/>
    </location>
    <ligand>
        <name>S-adenosyl-L-methionine</name>
        <dbReference type="ChEBI" id="CHEBI:59789"/>
    </ligand>
</feature>
<gene>
    <name evidence="6 7" type="primary">rsmG</name>
    <name evidence="7" type="ORF">IC608_13515</name>
</gene>
<reference evidence="7" key="1">
    <citation type="submission" date="2020-09" db="EMBL/GenBank/DDBJ databases">
        <title>Genome seq and assembly of Devosia sp.</title>
        <authorList>
            <person name="Chhetri G."/>
        </authorList>
    </citation>
    <scope>NUCLEOTIDE SEQUENCE</scope>
    <source>
        <strain evidence="7">PTR5</strain>
    </source>
</reference>
<evidence type="ECO:0000313" key="8">
    <source>
        <dbReference type="Proteomes" id="UP000654108"/>
    </source>
</evidence>
<keyword evidence="5 6" id="KW-0949">S-adenosyl-L-methionine</keyword>